<keyword evidence="2" id="KW-1185">Reference proteome</keyword>
<dbReference type="EMBL" id="JABSTR010000004">
    <property type="protein sequence ID" value="KAH9367266.1"/>
    <property type="molecule type" value="Genomic_DNA"/>
</dbReference>
<reference evidence="1 2" key="1">
    <citation type="journal article" date="2020" name="Cell">
        <title>Large-Scale Comparative Analyses of Tick Genomes Elucidate Their Genetic Diversity and Vector Capacities.</title>
        <authorList>
            <consortium name="Tick Genome and Microbiome Consortium (TIGMIC)"/>
            <person name="Jia N."/>
            <person name="Wang J."/>
            <person name="Shi W."/>
            <person name="Du L."/>
            <person name="Sun Y."/>
            <person name="Zhan W."/>
            <person name="Jiang J.F."/>
            <person name="Wang Q."/>
            <person name="Zhang B."/>
            <person name="Ji P."/>
            <person name="Bell-Sakyi L."/>
            <person name="Cui X.M."/>
            <person name="Yuan T.T."/>
            <person name="Jiang B.G."/>
            <person name="Yang W.F."/>
            <person name="Lam T.T."/>
            <person name="Chang Q.C."/>
            <person name="Ding S.J."/>
            <person name="Wang X.J."/>
            <person name="Zhu J.G."/>
            <person name="Ruan X.D."/>
            <person name="Zhao L."/>
            <person name="Wei J.T."/>
            <person name="Ye R.Z."/>
            <person name="Que T.C."/>
            <person name="Du C.H."/>
            <person name="Zhou Y.H."/>
            <person name="Cheng J.X."/>
            <person name="Dai P.F."/>
            <person name="Guo W.B."/>
            <person name="Han X.H."/>
            <person name="Huang E.J."/>
            <person name="Li L.F."/>
            <person name="Wei W."/>
            <person name="Gao Y.C."/>
            <person name="Liu J.Z."/>
            <person name="Shao H.Z."/>
            <person name="Wang X."/>
            <person name="Wang C.C."/>
            <person name="Yang T.C."/>
            <person name="Huo Q.B."/>
            <person name="Li W."/>
            <person name="Chen H.Y."/>
            <person name="Chen S.E."/>
            <person name="Zhou L.G."/>
            <person name="Ni X.B."/>
            <person name="Tian J.H."/>
            <person name="Sheng Y."/>
            <person name="Liu T."/>
            <person name="Pan Y.S."/>
            <person name="Xia L.Y."/>
            <person name="Li J."/>
            <person name="Zhao F."/>
            <person name="Cao W.C."/>
        </authorList>
    </citation>
    <scope>NUCLEOTIDE SEQUENCE [LARGE SCALE GENOMIC DNA]</scope>
    <source>
        <strain evidence="1">HaeL-2018</strain>
    </source>
</reference>
<gene>
    <name evidence="1" type="ORF">HPB48_013611</name>
</gene>
<dbReference type="VEuPathDB" id="VectorBase:HLOH_054510"/>
<accession>A0A9J6FVK4</accession>
<sequence>MHPEHYANRPVARAKAFHSVYGSNPDNLYTDAADYPALNGKVAAVANSRGVTITSGTVRFRNRTEEEVGNSTRYQHSPFMETNNYYIRLARGTPKLCARTYHPELLSHPAAKPTHSTSASNLNTWACVYPRQ</sequence>
<organism evidence="1 2">
    <name type="scientific">Haemaphysalis longicornis</name>
    <name type="common">Bush tick</name>
    <dbReference type="NCBI Taxonomy" id="44386"/>
    <lineage>
        <taxon>Eukaryota</taxon>
        <taxon>Metazoa</taxon>
        <taxon>Ecdysozoa</taxon>
        <taxon>Arthropoda</taxon>
        <taxon>Chelicerata</taxon>
        <taxon>Arachnida</taxon>
        <taxon>Acari</taxon>
        <taxon>Parasitiformes</taxon>
        <taxon>Ixodida</taxon>
        <taxon>Ixodoidea</taxon>
        <taxon>Ixodidae</taxon>
        <taxon>Haemaphysalinae</taxon>
        <taxon>Haemaphysalis</taxon>
    </lineage>
</organism>
<comment type="caution">
    <text evidence="1">The sequence shown here is derived from an EMBL/GenBank/DDBJ whole genome shotgun (WGS) entry which is preliminary data.</text>
</comment>
<protein>
    <submittedName>
        <fullName evidence="1">Uncharacterized protein</fullName>
    </submittedName>
</protein>
<proteinExistence type="predicted"/>
<evidence type="ECO:0000313" key="2">
    <source>
        <dbReference type="Proteomes" id="UP000821853"/>
    </source>
</evidence>
<name>A0A9J6FVK4_HAELO</name>
<dbReference type="AlphaFoldDB" id="A0A9J6FVK4"/>
<dbReference type="Proteomes" id="UP000821853">
    <property type="component" value="Chromosome 2"/>
</dbReference>
<evidence type="ECO:0000313" key="1">
    <source>
        <dbReference type="EMBL" id="KAH9367266.1"/>
    </source>
</evidence>